<dbReference type="AlphaFoldDB" id="A0A5J4Z5W3"/>
<dbReference type="EMBL" id="VRMN01000001">
    <property type="protein sequence ID" value="KAA8498715.1"/>
    <property type="molecule type" value="Genomic_DNA"/>
</dbReference>
<keyword evidence="4" id="KW-1185">Reference proteome</keyword>
<proteinExistence type="predicted"/>
<name>A0A5J4Z5W3_PORPP</name>
<protein>
    <submittedName>
        <fullName evidence="3">Uncharacterized protein</fullName>
    </submittedName>
</protein>
<organism evidence="3 4">
    <name type="scientific">Porphyridium purpureum</name>
    <name type="common">Red alga</name>
    <name type="synonym">Porphyridium cruentum</name>
    <dbReference type="NCBI Taxonomy" id="35688"/>
    <lineage>
        <taxon>Eukaryota</taxon>
        <taxon>Rhodophyta</taxon>
        <taxon>Bangiophyceae</taxon>
        <taxon>Porphyridiales</taxon>
        <taxon>Porphyridiaceae</taxon>
        <taxon>Porphyridium</taxon>
    </lineage>
</organism>
<accession>A0A5J4Z5W3</accession>
<evidence type="ECO:0000256" key="2">
    <source>
        <dbReference type="SAM" id="MobiDB-lite"/>
    </source>
</evidence>
<feature type="region of interest" description="Disordered" evidence="2">
    <location>
        <begin position="498"/>
        <end position="528"/>
    </location>
</feature>
<evidence type="ECO:0000313" key="3">
    <source>
        <dbReference type="EMBL" id="KAA8498715.1"/>
    </source>
</evidence>
<gene>
    <name evidence="3" type="ORF">FVE85_6300</name>
</gene>
<reference evidence="4" key="1">
    <citation type="journal article" date="2019" name="Nat. Commun.">
        <title>Expansion of phycobilisome linker gene families in mesophilic red algae.</title>
        <authorList>
            <person name="Lee J."/>
            <person name="Kim D."/>
            <person name="Bhattacharya D."/>
            <person name="Yoon H.S."/>
        </authorList>
    </citation>
    <scope>NUCLEOTIDE SEQUENCE [LARGE SCALE GENOMIC DNA]</scope>
    <source>
        <strain evidence="4">CCMP 1328</strain>
    </source>
</reference>
<dbReference type="PANTHER" id="PTHR14312:SF1">
    <property type="entry name" value="BASIC-LEUCINE ZIPPER TRANSCRIPTION FACTOR A"/>
    <property type="match status" value="1"/>
</dbReference>
<dbReference type="GO" id="GO:0010468">
    <property type="term" value="P:regulation of gene expression"/>
    <property type="evidence" value="ECO:0007669"/>
    <property type="project" value="TreeGrafter"/>
</dbReference>
<sequence>MVTRAARNGQSAAGSASQEQQTERFGAQDEKVMRTPPASRARARKSSRSERYQGGADDCDSERACTSPVDPRWDFDAPTNLDYDELEAFQEAQTNPNSSYWLSTQKQRSWFAVAHPRHERQGNVQPKLEPLLSPNSMPTPGRVAFLEKCSNELLATNWKTLLNEHTENEETAVCTASAHVSRSSTHAPSHSARAEDGADVGIATDTHAVTVFHVDDDALDFVLNASPYSQSLKKSAECLTPCVPASSGVSVRRGRAARVAIPSLGPDEFKRVLQFEALEKQDEEIQGKSQPGQGFKALGPGLRLAELRPGRVLPCASVMAEDEPRQTRAHEAAVSEAAEQRRPPPLMELLEQHNSKVRSAKAERSLVATHLSRLNDRAGGAQTRPDAPEVVDDDAGRTELWASRSRGRAASKMRTATQLVEPGPQRMTHDTHLEDGTMLPSAPAYQSAVEYARRKPSGMPLQIRSSENPEVPSRKLLELDLNGQLILKPARAARVAASVAPKRNAPGKENVTAPPRHVWRSSSQENQEVDAGELVKGAYSYCEAGNMADDERPSTSFEALNKPKPDTVRAVTTARKKEDVAAISTDQVNEQEISQWNEHGSTKNTDRRIRKSVVGLPARSVQASGGQMNHHQQQQQQQQSQQQQQQQQHSHQPIVLPAPVIVKRFVSTVHVTDRSGRIERSAQHPQKHVNPVAGMQEVANGPKAQFLVQKQEQQRHAEAKEDDLAKMLEKHNQQVRAQRQKMQAQAPAH</sequence>
<evidence type="ECO:0000256" key="1">
    <source>
        <dbReference type="SAM" id="Coils"/>
    </source>
</evidence>
<dbReference type="Proteomes" id="UP000324585">
    <property type="component" value="Unassembled WGS sequence"/>
</dbReference>
<feature type="compositionally biased region" description="Low complexity" evidence="2">
    <location>
        <begin position="630"/>
        <end position="651"/>
    </location>
</feature>
<dbReference type="GO" id="GO:0043565">
    <property type="term" value="F:sequence-specific DNA binding"/>
    <property type="evidence" value="ECO:0007669"/>
    <property type="project" value="TreeGrafter"/>
</dbReference>
<dbReference type="GO" id="GO:0005634">
    <property type="term" value="C:nucleus"/>
    <property type="evidence" value="ECO:0007669"/>
    <property type="project" value="TreeGrafter"/>
</dbReference>
<feature type="coiled-coil region" evidence="1">
    <location>
        <begin position="710"/>
        <end position="745"/>
    </location>
</feature>
<feature type="compositionally biased region" description="Low complexity" evidence="2">
    <location>
        <begin position="1"/>
        <end position="18"/>
    </location>
</feature>
<feature type="compositionally biased region" description="Basic and acidic residues" evidence="2">
    <location>
        <begin position="322"/>
        <end position="342"/>
    </location>
</feature>
<feature type="region of interest" description="Disordered" evidence="2">
    <location>
        <begin position="321"/>
        <end position="344"/>
    </location>
</feature>
<dbReference type="PANTHER" id="PTHR14312">
    <property type="entry name" value="CREB/ATF BZIP TRANSCRIPTION FACTOR"/>
    <property type="match status" value="1"/>
</dbReference>
<evidence type="ECO:0000313" key="4">
    <source>
        <dbReference type="Proteomes" id="UP000324585"/>
    </source>
</evidence>
<feature type="region of interest" description="Disordered" evidence="2">
    <location>
        <begin position="1"/>
        <end position="75"/>
    </location>
</feature>
<feature type="region of interest" description="Disordered" evidence="2">
    <location>
        <begin position="619"/>
        <end position="651"/>
    </location>
</feature>
<keyword evidence="1" id="KW-0175">Coiled coil</keyword>
<comment type="caution">
    <text evidence="3">The sequence shown here is derived from an EMBL/GenBank/DDBJ whole genome shotgun (WGS) entry which is preliminary data.</text>
</comment>